<feature type="transmembrane region" description="Helical" evidence="1">
    <location>
        <begin position="69"/>
        <end position="87"/>
    </location>
</feature>
<keyword evidence="1" id="KW-1133">Transmembrane helix</keyword>
<accession>A0A6I3IFQ3</accession>
<dbReference type="Proteomes" id="UP000431092">
    <property type="component" value="Unassembled WGS sequence"/>
</dbReference>
<dbReference type="InterPro" id="IPR021414">
    <property type="entry name" value="DUF3054"/>
</dbReference>
<evidence type="ECO:0000256" key="1">
    <source>
        <dbReference type="SAM" id="Phobius"/>
    </source>
</evidence>
<dbReference type="EMBL" id="WLVL01000021">
    <property type="protein sequence ID" value="MTB71473.1"/>
    <property type="molecule type" value="Genomic_DNA"/>
</dbReference>
<keyword evidence="1" id="KW-0812">Transmembrane</keyword>
<dbReference type="Pfam" id="PF11255">
    <property type="entry name" value="DUF3054"/>
    <property type="match status" value="1"/>
</dbReference>
<proteinExistence type="predicted"/>
<evidence type="ECO:0000313" key="3">
    <source>
        <dbReference type="Proteomes" id="UP000431092"/>
    </source>
</evidence>
<comment type="caution">
    <text evidence="2">The sequence shown here is derived from an EMBL/GenBank/DDBJ whole genome shotgun (WGS) entry which is preliminary data.</text>
</comment>
<protein>
    <submittedName>
        <fullName evidence="2">DUF3054 family protein</fullName>
    </submittedName>
</protein>
<feature type="transmembrane region" description="Helical" evidence="1">
    <location>
        <begin position="33"/>
        <end position="57"/>
    </location>
</feature>
<keyword evidence="1" id="KW-0472">Membrane</keyword>
<feature type="transmembrane region" description="Helical" evidence="1">
    <location>
        <begin position="93"/>
        <end position="115"/>
    </location>
</feature>
<dbReference type="AlphaFoldDB" id="A0A6I3IFQ3"/>
<dbReference type="RefSeq" id="WP_154592807.1">
    <property type="nucleotide sequence ID" value="NZ_WLVL01000021.1"/>
</dbReference>
<organism evidence="2 3">
    <name type="scientific">Arsenicicoccus cauae</name>
    <dbReference type="NCBI Taxonomy" id="2663847"/>
    <lineage>
        <taxon>Bacteria</taxon>
        <taxon>Bacillati</taxon>
        <taxon>Actinomycetota</taxon>
        <taxon>Actinomycetes</taxon>
        <taxon>Micrococcales</taxon>
        <taxon>Intrasporangiaceae</taxon>
        <taxon>Arsenicicoccus</taxon>
    </lineage>
</organism>
<gene>
    <name evidence="2" type="ORF">GGG17_05715</name>
</gene>
<evidence type="ECO:0000313" key="2">
    <source>
        <dbReference type="EMBL" id="MTB71473.1"/>
    </source>
</evidence>
<name>A0A6I3IFQ3_9MICO</name>
<keyword evidence="3" id="KW-1185">Reference proteome</keyword>
<sequence length="124" mass="12784">MRVSAPRLSASLLLDLLLVVAFAAIGRRSHAETGALVGVLSTAWPFLVGSLVGWGVALAARLVPTTVRGGVPVWLCTVAVGMLLRAVTGAGTAFSFVLVATTALAILLLLPRVVVERSQRRAGA</sequence>
<reference evidence="2 3" key="1">
    <citation type="submission" date="2019-11" db="EMBL/GenBank/DDBJ databases">
        <title>Whole genome sequencing identifies a novel species of the genus Arsenicicoccus isolated from human blood.</title>
        <authorList>
            <person name="Jeong J.H."/>
            <person name="Kweon O.J."/>
            <person name="Kim H.R."/>
            <person name="Kim T.-H."/>
            <person name="Ha S.-M."/>
            <person name="Lee M.-K."/>
        </authorList>
    </citation>
    <scope>NUCLEOTIDE SEQUENCE [LARGE SCALE GENOMIC DNA]</scope>
    <source>
        <strain evidence="2 3">MKL-02</strain>
    </source>
</reference>